<keyword evidence="2" id="KW-1185">Reference proteome</keyword>
<gene>
    <name evidence="1" type="ORF">JTE90_000688</name>
</gene>
<organism evidence="1 2">
    <name type="scientific">Oedothorax gibbosus</name>
    <dbReference type="NCBI Taxonomy" id="931172"/>
    <lineage>
        <taxon>Eukaryota</taxon>
        <taxon>Metazoa</taxon>
        <taxon>Ecdysozoa</taxon>
        <taxon>Arthropoda</taxon>
        <taxon>Chelicerata</taxon>
        <taxon>Arachnida</taxon>
        <taxon>Araneae</taxon>
        <taxon>Araneomorphae</taxon>
        <taxon>Entelegynae</taxon>
        <taxon>Araneoidea</taxon>
        <taxon>Linyphiidae</taxon>
        <taxon>Erigoninae</taxon>
        <taxon>Oedothorax</taxon>
    </lineage>
</organism>
<dbReference type="Proteomes" id="UP000827092">
    <property type="component" value="Unassembled WGS sequence"/>
</dbReference>
<sequence length="107" mass="11798">MSPMKGVGSLAVGRCHGSRNFAKECVTTHRPKQLALKMVALHVWAYTGRYGRASLVEFSQESEVNRKKGPKKKEKVACVEGAGREPAWEPPHTVQILVVSSKYSSET</sequence>
<proteinExistence type="predicted"/>
<comment type="caution">
    <text evidence="1">The sequence shown here is derived from an EMBL/GenBank/DDBJ whole genome shotgun (WGS) entry which is preliminary data.</text>
</comment>
<evidence type="ECO:0000313" key="1">
    <source>
        <dbReference type="EMBL" id="KAG8171226.1"/>
    </source>
</evidence>
<dbReference type="EMBL" id="JAFNEN010004284">
    <property type="protein sequence ID" value="KAG8171226.1"/>
    <property type="molecule type" value="Genomic_DNA"/>
</dbReference>
<reference evidence="1 2" key="1">
    <citation type="journal article" date="2022" name="Nat. Ecol. Evol.">
        <title>A masculinizing supergene underlies an exaggerated male reproductive morph in a spider.</title>
        <authorList>
            <person name="Hendrickx F."/>
            <person name="De Corte Z."/>
            <person name="Sonet G."/>
            <person name="Van Belleghem S.M."/>
            <person name="Kostlbacher S."/>
            <person name="Vangestel C."/>
        </authorList>
    </citation>
    <scope>NUCLEOTIDE SEQUENCE [LARGE SCALE GENOMIC DNA]</scope>
    <source>
        <strain evidence="1">W744_W776</strain>
    </source>
</reference>
<protein>
    <submittedName>
        <fullName evidence="1">Uncharacterized protein</fullName>
    </submittedName>
</protein>
<accession>A0AAV6TIC4</accession>
<evidence type="ECO:0000313" key="2">
    <source>
        <dbReference type="Proteomes" id="UP000827092"/>
    </source>
</evidence>
<dbReference type="AlphaFoldDB" id="A0AAV6TIC4"/>
<name>A0AAV6TIC4_9ARAC</name>